<dbReference type="EMBL" id="SSOP01000006">
    <property type="protein sequence ID" value="KAB5595764.1"/>
    <property type="molecule type" value="Genomic_DNA"/>
</dbReference>
<reference evidence="8 9" key="1">
    <citation type="journal article" date="2019" name="Fungal Biol. Biotechnol.">
        <title>Draft genome sequence of fastidious pathogen Ceratobasidium theobromae, which causes vascular-streak dieback in Theobroma cacao.</title>
        <authorList>
            <person name="Ali S.S."/>
            <person name="Asman A."/>
            <person name="Shao J."/>
            <person name="Firmansyah A.P."/>
            <person name="Susilo A.W."/>
            <person name="Rosmana A."/>
            <person name="McMahon P."/>
            <person name="Junaid M."/>
            <person name="Guest D."/>
            <person name="Kheng T.Y."/>
            <person name="Meinhardt L.W."/>
            <person name="Bailey B.A."/>
        </authorList>
    </citation>
    <scope>NUCLEOTIDE SEQUENCE [LARGE SCALE GENOMIC DNA]</scope>
    <source>
        <strain evidence="8 9">CT2</strain>
    </source>
</reference>
<keyword evidence="2" id="KW-0547">Nucleotide-binding</keyword>
<dbReference type="PANTHER" id="PTHR43721">
    <property type="entry name" value="ELONGATION FACTOR TU-RELATED"/>
    <property type="match status" value="1"/>
</dbReference>
<keyword evidence="5" id="KW-0342">GTP-binding</keyword>
<dbReference type="SUPFAM" id="SSF52540">
    <property type="entry name" value="P-loop containing nucleoside triphosphate hydrolases"/>
    <property type="match status" value="1"/>
</dbReference>
<dbReference type="PROSITE" id="PS51722">
    <property type="entry name" value="G_TR_2"/>
    <property type="match status" value="1"/>
</dbReference>
<accession>A0A5N5QVQ5</accession>
<feature type="domain" description="Tr-type G" evidence="7">
    <location>
        <begin position="186"/>
        <end position="447"/>
    </location>
</feature>
<dbReference type="GO" id="GO:0003924">
    <property type="term" value="F:GTPase activity"/>
    <property type="evidence" value="ECO:0007669"/>
    <property type="project" value="InterPro"/>
</dbReference>
<gene>
    <name evidence="8" type="ORF">CTheo_777</name>
</gene>
<dbReference type="InterPro" id="IPR000795">
    <property type="entry name" value="T_Tr_GTP-bd_dom"/>
</dbReference>
<organism evidence="8 9">
    <name type="scientific">Ceratobasidium theobromae</name>
    <dbReference type="NCBI Taxonomy" id="1582974"/>
    <lineage>
        <taxon>Eukaryota</taxon>
        <taxon>Fungi</taxon>
        <taxon>Dikarya</taxon>
        <taxon>Basidiomycota</taxon>
        <taxon>Agaricomycotina</taxon>
        <taxon>Agaricomycetes</taxon>
        <taxon>Cantharellales</taxon>
        <taxon>Ceratobasidiaceae</taxon>
        <taxon>Ceratobasidium</taxon>
    </lineage>
</organism>
<dbReference type="InterPro" id="IPR004160">
    <property type="entry name" value="Transl_elong_EFTu/EF1A_C"/>
</dbReference>
<proteinExistence type="inferred from homology"/>
<evidence type="ECO:0000256" key="4">
    <source>
        <dbReference type="ARBA" id="ARBA00022917"/>
    </source>
</evidence>
<dbReference type="SUPFAM" id="SSF50465">
    <property type="entry name" value="EF-Tu/eEF-1alpha/eIF2-gamma C-terminal domain"/>
    <property type="match status" value="1"/>
</dbReference>
<dbReference type="Gene3D" id="2.40.30.10">
    <property type="entry name" value="Translation factors"/>
    <property type="match status" value="2"/>
</dbReference>
<evidence type="ECO:0000256" key="2">
    <source>
        <dbReference type="ARBA" id="ARBA00022741"/>
    </source>
</evidence>
<evidence type="ECO:0000256" key="6">
    <source>
        <dbReference type="SAM" id="MobiDB-lite"/>
    </source>
</evidence>
<comment type="similarity">
    <text evidence="1">Belongs to the TRAFAC class translation factor GTPase superfamily. Classic translation factor GTPase family. EF-Tu/EF-1A subfamily.</text>
</comment>
<comment type="caution">
    <text evidence="8">The sequence shown here is derived from an EMBL/GenBank/DDBJ whole genome shotgun (WGS) entry which is preliminary data.</text>
</comment>
<evidence type="ECO:0000256" key="5">
    <source>
        <dbReference type="ARBA" id="ARBA00023134"/>
    </source>
</evidence>
<dbReference type="OrthoDB" id="248233at2759"/>
<name>A0A5N5QVQ5_9AGAM</name>
<evidence type="ECO:0000256" key="3">
    <source>
        <dbReference type="ARBA" id="ARBA00022768"/>
    </source>
</evidence>
<keyword evidence="4" id="KW-0648">Protein biosynthesis</keyword>
<feature type="compositionally biased region" description="Basic and acidic residues" evidence="6">
    <location>
        <begin position="19"/>
        <end position="48"/>
    </location>
</feature>
<dbReference type="CDD" id="cd04165">
    <property type="entry name" value="GTPBP1_like"/>
    <property type="match status" value="1"/>
</dbReference>
<dbReference type="Pfam" id="PF00009">
    <property type="entry name" value="GTP_EFTU"/>
    <property type="match status" value="1"/>
</dbReference>
<dbReference type="CDD" id="cd03708">
    <property type="entry name" value="GTPBP_III"/>
    <property type="match status" value="1"/>
</dbReference>
<keyword evidence="9" id="KW-1185">Reference proteome</keyword>
<dbReference type="CDD" id="cd03694">
    <property type="entry name" value="GTPBP_II"/>
    <property type="match status" value="1"/>
</dbReference>
<dbReference type="InterPro" id="IPR035531">
    <property type="entry name" value="GTPBP1-like"/>
</dbReference>
<evidence type="ECO:0000313" key="8">
    <source>
        <dbReference type="EMBL" id="KAB5595764.1"/>
    </source>
</evidence>
<evidence type="ECO:0000256" key="1">
    <source>
        <dbReference type="ARBA" id="ARBA00007249"/>
    </source>
</evidence>
<dbReference type="InterPro" id="IPR027417">
    <property type="entry name" value="P-loop_NTPase"/>
</dbReference>
<protein>
    <submittedName>
        <fullName evidence="8">GTP-binding protein 1 (G-protein 1)</fullName>
    </submittedName>
</protein>
<dbReference type="PANTHER" id="PTHR43721:SF9">
    <property type="entry name" value="GTP-BINDING PROTEIN 1"/>
    <property type="match status" value="1"/>
</dbReference>
<keyword evidence="3" id="KW-0251">Elongation factor</keyword>
<dbReference type="Proteomes" id="UP000383932">
    <property type="component" value="Unassembled WGS sequence"/>
</dbReference>
<sequence>MATTLRGFQHEIEQIHDRELAKQRAEGRLALDKDKHKDKPPQAGKSKDPAASPTTELQSSRLDHDEDDSHDTLQRLLVDPDSSQKATDFLASLLLRNRGEVVVRLGSHPPLQHIVDPSSDSSATDAQARGDPITEAELDMGLKALEATADAVGAKVMLLYRHNSTPTHSPYASSLVRLPPPSVERTLEVRCAVVGNVDSGKSTTLGVLTRGGLDDGRGRARVALFRHKHEIETGRTSSVGMEILGFGADGCPILANFQLNTPEAQSGADRTAFAPATARREKLTWDQISESSAKIVSFIDLAGHERYLKTTLYGMTSHSPDCVMLMVGANAGLIGMSKEHLAIALALSVPVIVTITKVRTRDGRLEIADRDLSKPWQIDMTPANVLQDTIKQVVKILKSPGCRKTPVFIKSTEQVAELSRVFTTERICPIFLLSNLRMFLNLVPSSEGDEHKFTTESPLEYSITDVWSVPYVGVVVNGIINAGAINTGDAVLLGPDGNGQWIASSIKSIQRKRANVESADAGQTVSVALKRVRRANVRKGMVLVSRTDHPPHAARRFLGQVLILYHNTTMQVGYQAMLHCGAIRQTVRIVSITDHAQGILRTGDRATVEFEFISTPEYIKEGMKLLFREGKTKGLGVITKVL</sequence>
<dbReference type="InterPro" id="IPR009000">
    <property type="entry name" value="Transl_B-barrel_sf"/>
</dbReference>
<dbReference type="Gene3D" id="3.40.50.300">
    <property type="entry name" value="P-loop containing nucleotide triphosphate hydrolases"/>
    <property type="match status" value="1"/>
</dbReference>
<dbReference type="GO" id="GO:0005525">
    <property type="term" value="F:GTP binding"/>
    <property type="evidence" value="ECO:0007669"/>
    <property type="project" value="UniProtKB-KW"/>
</dbReference>
<evidence type="ECO:0000313" key="9">
    <source>
        <dbReference type="Proteomes" id="UP000383932"/>
    </source>
</evidence>
<dbReference type="SUPFAM" id="SSF50447">
    <property type="entry name" value="Translation proteins"/>
    <property type="match status" value="1"/>
</dbReference>
<dbReference type="FunFam" id="2.40.30.10:FF:000014">
    <property type="entry name" value="Probable GTP-binding protein 1"/>
    <property type="match status" value="1"/>
</dbReference>
<evidence type="ECO:0000259" key="7">
    <source>
        <dbReference type="PROSITE" id="PS51722"/>
    </source>
</evidence>
<dbReference type="InterPro" id="IPR009001">
    <property type="entry name" value="Transl_elong_EF1A/Init_IF2_C"/>
</dbReference>
<dbReference type="Pfam" id="PF03143">
    <property type="entry name" value="GTP_EFTU_D3"/>
    <property type="match status" value="1"/>
</dbReference>
<dbReference type="AlphaFoldDB" id="A0A5N5QVQ5"/>
<dbReference type="FunFam" id="2.40.30.10:FF:000084">
    <property type="entry name" value="GTP-binding elongation factor Tu family"/>
    <property type="match status" value="1"/>
</dbReference>
<dbReference type="GO" id="GO:0003746">
    <property type="term" value="F:translation elongation factor activity"/>
    <property type="evidence" value="ECO:0007669"/>
    <property type="project" value="UniProtKB-KW"/>
</dbReference>
<dbReference type="InterPro" id="IPR050055">
    <property type="entry name" value="EF-Tu_GTPase"/>
</dbReference>
<feature type="region of interest" description="Disordered" evidence="6">
    <location>
        <begin position="19"/>
        <end position="69"/>
    </location>
</feature>